<accession>A0AAN0VIQ5</accession>
<proteinExistence type="predicted"/>
<protein>
    <submittedName>
        <fullName evidence="1">Uncharacterized protein</fullName>
    </submittedName>
</protein>
<gene>
    <name evidence="1" type="ORF">RCA23_c17020</name>
</gene>
<dbReference type="AlphaFoldDB" id="A0AAN0VIQ5"/>
<dbReference type="RefSeq" id="WP_044049980.1">
    <property type="nucleotide sequence ID" value="NZ_CP003984.1"/>
</dbReference>
<organism evidence="1 2">
    <name type="scientific">Planktomarina temperata RCA23</name>
    <dbReference type="NCBI Taxonomy" id="666509"/>
    <lineage>
        <taxon>Bacteria</taxon>
        <taxon>Pseudomonadati</taxon>
        <taxon>Pseudomonadota</taxon>
        <taxon>Alphaproteobacteria</taxon>
        <taxon>Rhodobacterales</taxon>
        <taxon>Paracoccaceae</taxon>
        <taxon>Planktomarina</taxon>
    </lineage>
</organism>
<name>A0AAN0VIQ5_9RHOB</name>
<keyword evidence="2" id="KW-1185">Reference proteome</keyword>
<evidence type="ECO:0000313" key="2">
    <source>
        <dbReference type="Proteomes" id="UP000028680"/>
    </source>
</evidence>
<dbReference type="KEGG" id="ptp:RCA23_c17020"/>
<sequence length="73" mass="8135">MAERDATLDALILKAHARDDRAALVTLYTQAADLAKDVDAECFFLTYAHIFALELDHASQAQLRARLVAYGRE</sequence>
<dbReference type="Proteomes" id="UP000028680">
    <property type="component" value="Chromosome"/>
</dbReference>
<evidence type="ECO:0000313" key="1">
    <source>
        <dbReference type="EMBL" id="AII87237.1"/>
    </source>
</evidence>
<dbReference type="EMBL" id="CP003984">
    <property type="protein sequence ID" value="AII87237.1"/>
    <property type="molecule type" value="Genomic_DNA"/>
</dbReference>
<reference evidence="1 2" key="1">
    <citation type="journal article" date="2014" name="ISME J.">
        <title>Adaptation of an abundant Roseobacter RCA organism to pelagic systems revealed by genomic and transcriptomic analyses.</title>
        <authorList>
            <person name="Voget S."/>
            <person name="Wemheuer B."/>
            <person name="Brinkhoff T."/>
            <person name="Vollmers J."/>
            <person name="Dietrich S."/>
            <person name="Giebel H.A."/>
            <person name="Beardsley C."/>
            <person name="Sardemann C."/>
            <person name="Bakenhus I."/>
            <person name="Billerbeck S."/>
            <person name="Daniel R."/>
            <person name="Simon M."/>
        </authorList>
    </citation>
    <scope>NUCLEOTIDE SEQUENCE [LARGE SCALE GENOMIC DNA]</scope>
    <source>
        <strain evidence="1 2">RCA23</strain>
    </source>
</reference>